<evidence type="ECO:0000256" key="3">
    <source>
        <dbReference type="ARBA" id="ARBA00022989"/>
    </source>
</evidence>
<name>A0A1H9N9B8_9LACT</name>
<organism evidence="6 7">
    <name type="scientific">Granulicatella balaenopterae</name>
    <dbReference type="NCBI Taxonomy" id="137733"/>
    <lineage>
        <taxon>Bacteria</taxon>
        <taxon>Bacillati</taxon>
        <taxon>Bacillota</taxon>
        <taxon>Bacilli</taxon>
        <taxon>Lactobacillales</taxon>
        <taxon>Carnobacteriaceae</taxon>
        <taxon>Granulicatella</taxon>
    </lineage>
</organism>
<evidence type="ECO:0000256" key="4">
    <source>
        <dbReference type="ARBA" id="ARBA00023136"/>
    </source>
</evidence>
<reference evidence="6 7" key="1">
    <citation type="submission" date="2016-10" db="EMBL/GenBank/DDBJ databases">
        <authorList>
            <person name="de Groot N.N."/>
        </authorList>
    </citation>
    <scope>NUCLEOTIDE SEQUENCE [LARGE SCALE GENOMIC DNA]</scope>
    <source>
        <strain evidence="6 7">DSM 15827</strain>
    </source>
</reference>
<comment type="subcellular location">
    <subcellularLocation>
        <location evidence="1">Membrane</location>
        <topology evidence="1">Multi-pass membrane protein</topology>
    </subcellularLocation>
</comment>
<dbReference type="Proteomes" id="UP000198556">
    <property type="component" value="Unassembled WGS sequence"/>
</dbReference>
<evidence type="ECO:0000256" key="2">
    <source>
        <dbReference type="ARBA" id="ARBA00022692"/>
    </source>
</evidence>
<dbReference type="AlphaFoldDB" id="A0A1H9N9B8"/>
<keyword evidence="2 5" id="KW-0812">Transmembrane</keyword>
<feature type="transmembrane region" description="Helical" evidence="5">
    <location>
        <begin position="120"/>
        <end position="140"/>
    </location>
</feature>
<dbReference type="GO" id="GO:0016020">
    <property type="term" value="C:membrane"/>
    <property type="evidence" value="ECO:0007669"/>
    <property type="project" value="UniProtKB-SubCell"/>
</dbReference>
<dbReference type="PANTHER" id="PTHR37306:SF1">
    <property type="entry name" value="COLICIN V PRODUCTION PROTEIN"/>
    <property type="match status" value="1"/>
</dbReference>
<keyword evidence="7" id="KW-1185">Reference proteome</keyword>
<proteinExistence type="predicted"/>
<dbReference type="InterPro" id="IPR003825">
    <property type="entry name" value="Colicin-V_CvpA"/>
</dbReference>
<evidence type="ECO:0000313" key="6">
    <source>
        <dbReference type="EMBL" id="SER32269.1"/>
    </source>
</evidence>
<protein>
    <submittedName>
        <fullName evidence="6">Uncharacterized membrane protein, required for colicin V production</fullName>
    </submittedName>
</protein>
<keyword evidence="3 5" id="KW-1133">Transmembrane helix</keyword>
<evidence type="ECO:0000313" key="7">
    <source>
        <dbReference type="Proteomes" id="UP000198556"/>
    </source>
</evidence>
<dbReference type="PANTHER" id="PTHR37306">
    <property type="entry name" value="COLICIN V PRODUCTION PROTEIN"/>
    <property type="match status" value="1"/>
</dbReference>
<evidence type="ECO:0000256" key="5">
    <source>
        <dbReference type="SAM" id="Phobius"/>
    </source>
</evidence>
<dbReference type="OrthoDB" id="1809613at2"/>
<dbReference type="STRING" id="137733.SAMN05421767_13619"/>
<dbReference type="Pfam" id="PF02674">
    <property type="entry name" value="Colicin_V"/>
    <property type="match status" value="1"/>
</dbReference>
<evidence type="ECO:0000256" key="1">
    <source>
        <dbReference type="ARBA" id="ARBA00004141"/>
    </source>
</evidence>
<keyword evidence="4 5" id="KW-0472">Membrane</keyword>
<dbReference type="EMBL" id="FOGF01000036">
    <property type="protein sequence ID" value="SER32269.1"/>
    <property type="molecule type" value="Genomic_DNA"/>
</dbReference>
<dbReference type="GO" id="GO:0009403">
    <property type="term" value="P:toxin biosynthetic process"/>
    <property type="evidence" value="ECO:0007669"/>
    <property type="project" value="InterPro"/>
</dbReference>
<sequence>MITVVIMLILLVGIYSGARRGLLLQLLHMAGYFISFILAMNYYEWLAGKIDLFVPYPSFTPGTTFALFSDSQALNLDGAFYNGVAFVLLVMVGWIITRIIGYMLTEISYIPVVKQVNQLGGAALGFIFNYIGIFLILFILSMVPTERIQVIFEGNTLAHHIVEDTPLLTKKVTHWWVDDAVEDDRK</sequence>
<gene>
    <name evidence="6" type="ORF">SAMN05421767_13619</name>
</gene>
<feature type="transmembrane region" description="Helical" evidence="5">
    <location>
        <begin position="26"/>
        <end position="43"/>
    </location>
</feature>
<feature type="transmembrane region" description="Helical" evidence="5">
    <location>
        <begin position="79"/>
        <end position="100"/>
    </location>
</feature>
<dbReference type="RefSeq" id="WP_089747451.1">
    <property type="nucleotide sequence ID" value="NZ_FOGF01000036.1"/>
</dbReference>
<accession>A0A1H9N9B8</accession>